<reference evidence="3 4" key="1">
    <citation type="submission" date="2015-05" db="EMBL/GenBank/DDBJ databases">
        <title>Draft genome sequence of the bacterium Gordonia jacobaea a new member of the Gordonia genus.</title>
        <authorList>
            <person name="Jimenez-Galisteo G."/>
            <person name="Dominguez A."/>
            <person name="Munoz E."/>
            <person name="Vinas M."/>
        </authorList>
    </citation>
    <scope>NUCLEOTIDE SEQUENCE [LARGE SCALE GENOMIC DNA]</scope>
    <source>
        <strain evidence="4">mv1</strain>
    </source>
</reference>
<keyword evidence="1 3" id="KW-0378">Hydrolase</keyword>
<feature type="domain" description="AB hydrolase-1" evidence="2">
    <location>
        <begin position="31"/>
        <end position="265"/>
    </location>
</feature>
<dbReference type="PRINTS" id="PR00412">
    <property type="entry name" value="EPOXHYDRLASE"/>
</dbReference>
<dbReference type="PANTHER" id="PTHR43329">
    <property type="entry name" value="EPOXIDE HYDROLASE"/>
    <property type="match status" value="1"/>
</dbReference>
<dbReference type="PRINTS" id="PR00111">
    <property type="entry name" value="ABHYDROLASE"/>
</dbReference>
<dbReference type="GO" id="GO:0016787">
    <property type="term" value="F:hydrolase activity"/>
    <property type="evidence" value="ECO:0007669"/>
    <property type="project" value="UniProtKB-KW"/>
</dbReference>
<dbReference type="InterPro" id="IPR000639">
    <property type="entry name" value="Epox_hydrolase-like"/>
</dbReference>
<dbReference type="Gene3D" id="3.40.50.1820">
    <property type="entry name" value="alpha/beta hydrolase"/>
    <property type="match status" value="1"/>
</dbReference>
<name>A0ABR5I959_9ACTN</name>
<dbReference type="InterPro" id="IPR000073">
    <property type="entry name" value="AB_hydrolase_1"/>
</dbReference>
<comment type="caution">
    <text evidence="3">The sequence shown here is derived from an EMBL/GenBank/DDBJ whole genome shotgun (WGS) entry which is preliminary data.</text>
</comment>
<keyword evidence="4" id="KW-1185">Reference proteome</keyword>
<sequence length="286" mass="31397">MTEKITEFSRDGWTFDVVDSGPIPGAASDIPVILLHGFPERASCWEDVTPLLNERGLRTVAPDQRGYSPGARPQSVRDYRIDELVDDVIALADALDAPRFHLVGHDWGAAVSYAVATRHPDRVATLTTLAVPHTGAFLRAMPRGQALKSWYMGFFQLPKVPEKLIAYGAKHGGGAGGRLEMYPGFSERLSREIVDYGALTGGINWYRAMRFSSIGSLAGDKVRVPTTYLYGDKDRFLSKAGARACSEFIDAPYEFVVLPGVDHWMPQRAPEAIADAITARVESLQD</sequence>
<evidence type="ECO:0000313" key="3">
    <source>
        <dbReference type="EMBL" id="KNA90181.1"/>
    </source>
</evidence>
<dbReference type="EMBL" id="LDTZ01000020">
    <property type="protein sequence ID" value="KNA90181.1"/>
    <property type="molecule type" value="Genomic_DNA"/>
</dbReference>
<dbReference type="RefSeq" id="WP_049700249.1">
    <property type="nucleotide sequence ID" value="NZ_LDTZ01000020.1"/>
</dbReference>
<evidence type="ECO:0000259" key="2">
    <source>
        <dbReference type="Pfam" id="PF00561"/>
    </source>
</evidence>
<gene>
    <name evidence="3" type="ORF">ABW18_17500</name>
</gene>
<evidence type="ECO:0000256" key="1">
    <source>
        <dbReference type="ARBA" id="ARBA00022801"/>
    </source>
</evidence>
<proteinExistence type="predicted"/>
<organism evidence="3 4">
    <name type="scientific">Gordonia jacobaea</name>
    <dbReference type="NCBI Taxonomy" id="122202"/>
    <lineage>
        <taxon>Bacteria</taxon>
        <taxon>Bacillati</taxon>
        <taxon>Actinomycetota</taxon>
        <taxon>Actinomycetes</taxon>
        <taxon>Mycobacteriales</taxon>
        <taxon>Gordoniaceae</taxon>
        <taxon>Gordonia</taxon>
    </lineage>
</organism>
<dbReference type="Proteomes" id="UP000037247">
    <property type="component" value="Unassembled WGS sequence"/>
</dbReference>
<dbReference type="Pfam" id="PF00561">
    <property type="entry name" value="Abhydrolase_1"/>
    <property type="match status" value="1"/>
</dbReference>
<evidence type="ECO:0000313" key="4">
    <source>
        <dbReference type="Proteomes" id="UP000037247"/>
    </source>
</evidence>
<dbReference type="SUPFAM" id="SSF53474">
    <property type="entry name" value="alpha/beta-Hydrolases"/>
    <property type="match status" value="1"/>
</dbReference>
<accession>A0ABR5I959</accession>
<dbReference type="InterPro" id="IPR029058">
    <property type="entry name" value="AB_hydrolase_fold"/>
</dbReference>
<protein>
    <submittedName>
        <fullName evidence="3">Alpha/beta hydrolase</fullName>
    </submittedName>
</protein>